<accession>A0A8J3PJZ3</accession>
<proteinExistence type="predicted"/>
<dbReference type="EMBL" id="BONU01000003">
    <property type="protein sequence ID" value="GIG72317.1"/>
    <property type="molecule type" value="Genomic_DNA"/>
</dbReference>
<protein>
    <submittedName>
        <fullName evidence="1">Uncharacterized protein</fullName>
    </submittedName>
</protein>
<evidence type="ECO:0000313" key="1">
    <source>
        <dbReference type="EMBL" id="GIG72317.1"/>
    </source>
</evidence>
<dbReference type="Proteomes" id="UP000653674">
    <property type="component" value="Unassembled WGS sequence"/>
</dbReference>
<evidence type="ECO:0000313" key="2">
    <source>
        <dbReference type="Proteomes" id="UP000653674"/>
    </source>
</evidence>
<comment type="caution">
    <text evidence="1">The sequence shown here is derived from an EMBL/GenBank/DDBJ whole genome shotgun (WGS) entry which is preliminary data.</text>
</comment>
<keyword evidence="2" id="KW-1185">Reference proteome</keyword>
<gene>
    <name evidence="1" type="ORF">Pfl04_07210</name>
</gene>
<name>A0A8J3PJZ3_9ACTN</name>
<reference evidence="1" key="1">
    <citation type="submission" date="2021-01" db="EMBL/GenBank/DDBJ databases">
        <title>Whole genome shotgun sequence of Planosporangium flavigriseum NBRC 105377.</title>
        <authorList>
            <person name="Komaki H."/>
            <person name="Tamura T."/>
        </authorList>
    </citation>
    <scope>NUCLEOTIDE SEQUENCE</scope>
    <source>
        <strain evidence="1">NBRC 105377</strain>
    </source>
</reference>
<sequence>MAHWAVAVPVERYEAERLFLHETLELTGLDGPLPAVGDEVALVAVGAEPVVFALGRVVAVGGDAHDPDDPAAGQPATALDIEYTYRLFDAPLPADDLVDGADAGHGAGVLPVAPDRFAALVDKVAAEPAARREWLVGVYLPIEASSPAEAVRAFWTHVQQLGPRELPAYVSPRGDELAMQAYVLGEVTNLDPEEDDED</sequence>
<dbReference type="RefSeq" id="WP_168072768.1">
    <property type="nucleotide sequence ID" value="NZ_BAAAQJ010000008.1"/>
</dbReference>
<organism evidence="1 2">
    <name type="scientific">Planosporangium flavigriseum</name>
    <dbReference type="NCBI Taxonomy" id="373681"/>
    <lineage>
        <taxon>Bacteria</taxon>
        <taxon>Bacillati</taxon>
        <taxon>Actinomycetota</taxon>
        <taxon>Actinomycetes</taxon>
        <taxon>Micromonosporales</taxon>
        <taxon>Micromonosporaceae</taxon>
        <taxon>Planosporangium</taxon>
    </lineage>
</organism>
<dbReference type="AlphaFoldDB" id="A0A8J3PJZ3"/>